<name>A0A4P7NEU9_PYROR</name>
<sequence>MVDGKPVGHVQKGPSRLDSLRKVKRPTLALTQTSMIHIIVQISCENFAATEGCSHVSIMIRLCIAISGWLTRTPRNSILYGCHERLAFSAVLVRTWQTRFFFTSLSVTYCTNLVTYPNPGTSPSPIDASPRLQTAPYTYAWHYDPCNAENLVWLAWAGDRTKSHRLEKEVRSQICRNEGALGVFHIFADTGVAKRHFAILPTETGYTYPVPDKPTTVATAASGPSNKIELHLMSTTPTVFLPILDVVKDHLAVNSVFVFLVIVVVSLRVVGRCIGPGLGWDDALVVAAMPLGIAMHICSGFFAPIGNGYNLAEHPQLIANVPFILQLTFGMQLVYVTLLALTKASMLCFFLRVFSTPWMKRASIITLAVIAVWWVSYVCACIFICDPVSGQWTGVGKCGQYITMIQSLIATNAIGDVVIMMMPMKQIWSLKMRKTDKVGVSASFLLGTACVVIAIFRLIYISTVDLNSNVTGTMSTTILLFTLEPNLAILCISIPMLRPFYVLYKKRVGSSRLTEDKSGYNNGPSGNGYAKDVSNISSNGIPSRSAHGTGAPTTNWELDDYKTNKVTVTTTGDGASIDKPSVRPSGPLGDIRVDTEWQVSRV</sequence>
<feature type="transmembrane region" description="Helical" evidence="7">
    <location>
        <begin position="362"/>
        <end position="389"/>
    </location>
</feature>
<evidence type="ECO:0000313" key="9">
    <source>
        <dbReference type="EMBL" id="QBZ60396.1"/>
    </source>
</evidence>
<gene>
    <name evidence="9" type="ORF">PoMZ_07337</name>
</gene>
<dbReference type="EMBL" id="CP034207">
    <property type="protein sequence ID" value="QBZ60396.1"/>
    <property type="molecule type" value="Genomic_DNA"/>
</dbReference>
<feature type="region of interest" description="Disordered" evidence="6">
    <location>
        <begin position="569"/>
        <end position="591"/>
    </location>
</feature>
<dbReference type="InterPro" id="IPR049326">
    <property type="entry name" value="Rhodopsin_dom_fungi"/>
</dbReference>
<proteinExistence type="inferred from homology"/>
<feature type="transmembrane region" description="Helical" evidence="7">
    <location>
        <begin position="401"/>
        <end position="421"/>
    </location>
</feature>
<evidence type="ECO:0000259" key="8">
    <source>
        <dbReference type="Pfam" id="PF20684"/>
    </source>
</evidence>
<organism evidence="9 10">
    <name type="scientific">Pyricularia oryzae</name>
    <name type="common">Rice blast fungus</name>
    <name type="synonym">Magnaporthe oryzae</name>
    <dbReference type="NCBI Taxonomy" id="318829"/>
    <lineage>
        <taxon>Eukaryota</taxon>
        <taxon>Fungi</taxon>
        <taxon>Dikarya</taxon>
        <taxon>Ascomycota</taxon>
        <taxon>Pezizomycotina</taxon>
        <taxon>Sordariomycetes</taxon>
        <taxon>Sordariomycetidae</taxon>
        <taxon>Magnaporthales</taxon>
        <taxon>Pyriculariaceae</taxon>
        <taxon>Pyricularia</taxon>
    </lineage>
</organism>
<dbReference type="InterPro" id="IPR052337">
    <property type="entry name" value="SAT4-like"/>
</dbReference>
<accession>A0A4P7NEU9</accession>
<keyword evidence="4 7" id="KW-0472">Membrane</keyword>
<feature type="region of interest" description="Disordered" evidence="6">
    <location>
        <begin position="514"/>
        <end position="534"/>
    </location>
</feature>
<dbReference type="PANTHER" id="PTHR33048:SF161">
    <property type="entry name" value="INTEGRAL MEMBRANE PROTEIN"/>
    <property type="match status" value="1"/>
</dbReference>
<dbReference type="PANTHER" id="PTHR33048">
    <property type="entry name" value="PTH11-LIKE INTEGRAL MEMBRANE PROTEIN (AFU_ORTHOLOGUE AFUA_5G11245)"/>
    <property type="match status" value="1"/>
</dbReference>
<evidence type="ECO:0000256" key="2">
    <source>
        <dbReference type="ARBA" id="ARBA00022692"/>
    </source>
</evidence>
<keyword evidence="2 7" id="KW-0812">Transmembrane</keyword>
<feature type="transmembrane region" description="Helical" evidence="7">
    <location>
        <begin position="251"/>
        <end position="271"/>
    </location>
</feature>
<evidence type="ECO:0000256" key="3">
    <source>
        <dbReference type="ARBA" id="ARBA00022989"/>
    </source>
</evidence>
<dbReference type="GO" id="GO:0016020">
    <property type="term" value="C:membrane"/>
    <property type="evidence" value="ECO:0007669"/>
    <property type="project" value="UniProtKB-SubCell"/>
</dbReference>
<dbReference type="Pfam" id="PF20684">
    <property type="entry name" value="Fung_rhodopsin"/>
    <property type="match status" value="1"/>
</dbReference>
<evidence type="ECO:0000313" key="10">
    <source>
        <dbReference type="Proteomes" id="UP000294847"/>
    </source>
</evidence>
<feature type="transmembrane region" description="Helical" evidence="7">
    <location>
        <begin position="474"/>
        <end position="497"/>
    </location>
</feature>
<keyword evidence="3 7" id="KW-1133">Transmembrane helix</keyword>
<dbReference type="AlphaFoldDB" id="A0A4P7NEU9"/>
<evidence type="ECO:0000256" key="1">
    <source>
        <dbReference type="ARBA" id="ARBA00004141"/>
    </source>
</evidence>
<evidence type="ECO:0000256" key="5">
    <source>
        <dbReference type="ARBA" id="ARBA00038359"/>
    </source>
</evidence>
<comment type="subcellular location">
    <subcellularLocation>
        <location evidence="1">Membrane</location>
        <topology evidence="1">Multi-pass membrane protein</topology>
    </subcellularLocation>
</comment>
<comment type="similarity">
    <text evidence="5">Belongs to the SAT4 family.</text>
</comment>
<feature type="transmembrane region" description="Helical" evidence="7">
    <location>
        <begin position="283"/>
        <end position="303"/>
    </location>
</feature>
<protein>
    <recommendedName>
        <fullName evidence="8">Rhodopsin domain-containing protein</fullName>
    </recommendedName>
</protein>
<feature type="domain" description="Rhodopsin" evidence="8">
    <location>
        <begin position="267"/>
        <end position="501"/>
    </location>
</feature>
<evidence type="ECO:0000256" key="7">
    <source>
        <dbReference type="SAM" id="Phobius"/>
    </source>
</evidence>
<reference evidence="9 10" key="1">
    <citation type="journal article" date="2019" name="Mol. Biol. Evol.">
        <title>Blast fungal genomes show frequent chromosomal changes, gene gains and losses, and effector gene turnover.</title>
        <authorList>
            <person name="Gomez Luciano L.B."/>
            <person name="Jason Tsai I."/>
            <person name="Chuma I."/>
            <person name="Tosa Y."/>
            <person name="Chen Y.H."/>
            <person name="Li J.Y."/>
            <person name="Li M.Y."/>
            <person name="Jade Lu M.Y."/>
            <person name="Nakayashiki H."/>
            <person name="Li W.H."/>
        </authorList>
    </citation>
    <scope>NUCLEOTIDE SEQUENCE [LARGE SCALE GENOMIC DNA]</scope>
    <source>
        <strain evidence="9">MZ5-1-6</strain>
    </source>
</reference>
<evidence type="ECO:0000256" key="6">
    <source>
        <dbReference type="SAM" id="MobiDB-lite"/>
    </source>
</evidence>
<evidence type="ECO:0000256" key="4">
    <source>
        <dbReference type="ARBA" id="ARBA00023136"/>
    </source>
</evidence>
<feature type="compositionally biased region" description="Low complexity" evidence="6">
    <location>
        <begin position="519"/>
        <end position="529"/>
    </location>
</feature>
<feature type="transmembrane region" description="Helical" evidence="7">
    <location>
        <begin position="442"/>
        <end position="462"/>
    </location>
</feature>
<dbReference type="Proteomes" id="UP000294847">
    <property type="component" value="Chromosome 4"/>
</dbReference>